<evidence type="ECO:0000256" key="6">
    <source>
        <dbReference type="ARBA" id="ARBA00023136"/>
    </source>
</evidence>
<feature type="transmembrane region" description="Helical" evidence="8">
    <location>
        <begin position="309"/>
        <end position="326"/>
    </location>
</feature>
<organism evidence="9 10">
    <name type="scientific">Rhodospirillum centenum (strain ATCC 51521 / SW)</name>
    <dbReference type="NCBI Taxonomy" id="414684"/>
    <lineage>
        <taxon>Bacteria</taxon>
        <taxon>Pseudomonadati</taxon>
        <taxon>Pseudomonadota</taxon>
        <taxon>Alphaproteobacteria</taxon>
        <taxon>Rhodospirillales</taxon>
        <taxon>Rhodospirillaceae</taxon>
        <taxon>Rhodospirillum</taxon>
    </lineage>
</organism>
<keyword evidence="2" id="KW-1003">Cell membrane</keyword>
<dbReference type="GO" id="GO:0016780">
    <property type="term" value="F:phosphotransferase activity, for other substituted phosphate groups"/>
    <property type="evidence" value="ECO:0007669"/>
    <property type="project" value="InterPro"/>
</dbReference>
<feature type="transmembrane region" description="Helical" evidence="8">
    <location>
        <begin position="106"/>
        <end position="126"/>
    </location>
</feature>
<evidence type="ECO:0000256" key="7">
    <source>
        <dbReference type="PIRSR" id="PIRSR600715-1"/>
    </source>
</evidence>
<dbReference type="HOGENOM" id="CLU_023982_3_0_5"/>
<evidence type="ECO:0000256" key="2">
    <source>
        <dbReference type="ARBA" id="ARBA00022475"/>
    </source>
</evidence>
<feature type="transmembrane region" description="Helical" evidence="8">
    <location>
        <begin position="186"/>
        <end position="204"/>
    </location>
</feature>
<keyword evidence="7" id="KW-0479">Metal-binding</keyword>
<dbReference type="GO" id="GO:0071555">
    <property type="term" value="P:cell wall organization"/>
    <property type="evidence" value="ECO:0007669"/>
    <property type="project" value="TreeGrafter"/>
</dbReference>
<dbReference type="CDD" id="cd06854">
    <property type="entry name" value="GT_WbpL_WbcO_like"/>
    <property type="match status" value="1"/>
</dbReference>
<evidence type="ECO:0000256" key="8">
    <source>
        <dbReference type="SAM" id="Phobius"/>
    </source>
</evidence>
<evidence type="ECO:0000313" key="9">
    <source>
        <dbReference type="EMBL" id="ACI99114.1"/>
    </source>
</evidence>
<keyword evidence="5 8" id="KW-1133">Transmembrane helix</keyword>
<dbReference type="Proteomes" id="UP000001591">
    <property type="component" value="Chromosome"/>
</dbReference>
<accession>B6INL7</accession>
<dbReference type="GO" id="GO:0005886">
    <property type="term" value="C:plasma membrane"/>
    <property type="evidence" value="ECO:0007669"/>
    <property type="project" value="UniProtKB-SubCell"/>
</dbReference>
<dbReference type="GO" id="GO:0044038">
    <property type="term" value="P:cell wall macromolecule biosynthetic process"/>
    <property type="evidence" value="ECO:0007669"/>
    <property type="project" value="TreeGrafter"/>
</dbReference>
<name>B6INL7_RHOCS</name>
<evidence type="ECO:0000256" key="4">
    <source>
        <dbReference type="ARBA" id="ARBA00022692"/>
    </source>
</evidence>
<keyword evidence="7" id="KW-0460">Magnesium</keyword>
<feature type="transmembrane region" description="Helical" evidence="8">
    <location>
        <begin position="75"/>
        <end position="94"/>
    </location>
</feature>
<keyword evidence="4 8" id="KW-0812">Transmembrane</keyword>
<comment type="cofactor">
    <cofactor evidence="7">
        <name>Mg(2+)</name>
        <dbReference type="ChEBI" id="CHEBI:18420"/>
    </cofactor>
</comment>
<dbReference type="InterPro" id="IPR000715">
    <property type="entry name" value="Glycosyl_transferase_4"/>
</dbReference>
<feature type="transmembrane region" description="Helical" evidence="8">
    <location>
        <begin position="160"/>
        <end position="179"/>
    </location>
</feature>
<keyword evidence="10" id="KW-1185">Reference proteome</keyword>
<feature type="transmembrane region" description="Helical" evidence="8">
    <location>
        <begin position="224"/>
        <end position="248"/>
    </location>
</feature>
<dbReference type="GO" id="GO:0009103">
    <property type="term" value="P:lipopolysaccharide biosynthetic process"/>
    <property type="evidence" value="ECO:0007669"/>
    <property type="project" value="TreeGrafter"/>
</dbReference>
<evidence type="ECO:0000313" key="10">
    <source>
        <dbReference type="Proteomes" id="UP000001591"/>
    </source>
</evidence>
<dbReference type="KEGG" id="rce:RC1_1716"/>
<keyword evidence="3 9" id="KW-0808">Transferase</keyword>
<dbReference type="Pfam" id="PF00953">
    <property type="entry name" value="Glycos_transf_4"/>
    <property type="match status" value="1"/>
</dbReference>
<dbReference type="eggNOG" id="COG0472">
    <property type="taxonomic scope" value="Bacteria"/>
</dbReference>
<dbReference type="STRING" id="414684.RC1_1716"/>
<dbReference type="OrthoDB" id="9783652at2"/>
<sequence>MQTSAWLYPAALLLPWLAARFLTGRVTAELRRRQVLDRPNHRSSHTLPTPRGGGWGVLPVIWTAWVLLGWQAGALAGTGPVLAASALLALVSWADDMRPVPPLPRLAAQALAVTAGLLALPGDALLFQGLLPLPADRLLAALGWLWFVNLYNFMDGIDGITGSQTLFLGAGVALLLLLAGQPGPEAAYGLALAGAAAGFLAWNWRPARVFLGDVGSVPLGYLTGWLLLTAAAEGLWLPAAILPLYYLADATVTLLRRLLRGERVWQPHREHFYQRAVDRLCRHDRVVLAILAADAVLLAVAAATLSRPWAALAAPVAVLALLAWMARGPLHARVAENSRGLPR</sequence>
<evidence type="ECO:0000256" key="5">
    <source>
        <dbReference type="ARBA" id="ARBA00022989"/>
    </source>
</evidence>
<reference evidence="9 10" key="1">
    <citation type="journal article" date="2010" name="BMC Genomics">
        <title>Metabolic flexibility revealed in the genome of the cyst-forming alpha-1 proteobacterium Rhodospirillum centenum.</title>
        <authorList>
            <person name="Lu Y.K."/>
            <person name="Marden J."/>
            <person name="Han M."/>
            <person name="Swingley W.D."/>
            <person name="Mastrian S.D."/>
            <person name="Chowdhury S.R."/>
            <person name="Hao J."/>
            <person name="Helmy T."/>
            <person name="Kim S."/>
            <person name="Kurdoglu A.A."/>
            <person name="Matthies H.J."/>
            <person name="Rollo D."/>
            <person name="Stothard P."/>
            <person name="Blankenship R.E."/>
            <person name="Bauer C.E."/>
            <person name="Touchman J.W."/>
        </authorList>
    </citation>
    <scope>NUCLEOTIDE SEQUENCE [LARGE SCALE GENOMIC DNA]</scope>
    <source>
        <strain evidence="10">ATCC 51521 / SW</strain>
    </source>
</reference>
<dbReference type="AlphaFoldDB" id="B6INL7"/>
<proteinExistence type="predicted"/>
<feature type="binding site" evidence="7">
    <location>
        <position position="152"/>
    </location>
    <ligand>
        <name>Mg(2+)</name>
        <dbReference type="ChEBI" id="CHEBI:18420"/>
    </ligand>
</feature>
<comment type="subcellular location">
    <subcellularLocation>
        <location evidence="1">Cell membrane</location>
        <topology evidence="1">Multi-pass membrane protein</topology>
    </subcellularLocation>
</comment>
<dbReference type="GO" id="GO:0046872">
    <property type="term" value="F:metal ion binding"/>
    <property type="evidence" value="ECO:0007669"/>
    <property type="project" value="UniProtKB-KW"/>
</dbReference>
<dbReference type="PANTHER" id="PTHR22926:SF3">
    <property type="entry name" value="UNDECAPRENYL-PHOSPHATE ALPHA-N-ACETYLGLUCOSAMINYL 1-PHOSPHATE TRANSFERASE"/>
    <property type="match status" value="1"/>
</dbReference>
<feature type="binding site" evidence="7">
    <location>
        <position position="213"/>
    </location>
    <ligand>
        <name>Mg(2+)</name>
        <dbReference type="ChEBI" id="CHEBI:18420"/>
    </ligand>
</feature>
<protein>
    <submittedName>
        <fullName evidence="9">Glycosyl transferase WbpL, putative</fullName>
    </submittedName>
</protein>
<keyword evidence="6 8" id="KW-0472">Membrane</keyword>
<evidence type="ECO:0000256" key="3">
    <source>
        <dbReference type="ARBA" id="ARBA00022679"/>
    </source>
</evidence>
<dbReference type="EMBL" id="CP000613">
    <property type="protein sequence ID" value="ACI99114.1"/>
    <property type="molecule type" value="Genomic_DNA"/>
</dbReference>
<gene>
    <name evidence="9" type="primary">wbpL</name>
    <name evidence="9" type="ordered locus">RC1_1716</name>
</gene>
<dbReference type="PANTHER" id="PTHR22926">
    <property type="entry name" value="PHOSPHO-N-ACETYLMURAMOYL-PENTAPEPTIDE-TRANSFERASE"/>
    <property type="match status" value="1"/>
</dbReference>
<feature type="transmembrane region" description="Helical" evidence="8">
    <location>
        <begin position="286"/>
        <end position="303"/>
    </location>
</feature>
<feature type="transmembrane region" description="Helical" evidence="8">
    <location>
        <begin position="138"/>
        <end position="154"/>
    </location>
</feature>
<evidence type="ECO:0000256" key="1">
    <source>
        <dbReference type="ARBA" id="ARBA00004651"/>
    </source>
</evidence>